<name>A0A7X2N484_9FIRM</name>
<proteinExistence type="predicted"/>
<evidence type="ECO:0000256" key="1">
    <source>
        <dbReference type="SAM" id="Coils"/>
    </source>
</evidence>
<protein>
    <submittedName>
        <fullName evidence="4">Uncharacterized protein</fullName>
    </submittedName>
</protein>
<dbReference type="RefSeq" id="WP_154461107.1">
    <property type="nucleotide sequence ID" value="NZ_VUMM01000022.1"/>
</dbReference>
<reference evidence="4 5" key="1">
    <citation type="submission" date="2019-08" db="EMBL/GenBank/DDBJ databases">
        <title>In-depth cultivation of the pig gut microbiome towards novel bacterial diversity and tailored functional studies.</title>
        <authorList>
            <person name="Wylensek D."/>
            <person name="Hitch T.C.A."/>
            <person name="Clavel T."/>
        </authorList>
    </citation>
    <scope>NUCLEOTIDE SEQUENCE [LARGE SCALE GENOMIC DNA]</scope>
    <source>
        <strain evidence="4 5">LKV-178-WT-2G</strain>
    </source>
</reference>
<feature type="chain" id="PRO_5038929943" evidence="3">
    <location>
        <begin position="29"/>
        <end position="765"/>
    </location>
</feature>
<dbReference type="Proteomes" id="UP000470082">
    <property type="component" value="Unassembled WGS sequence"/>
</dbReference>
<keyword evidence="5" id="KW-1185">Reference proteome</keyword>
<evidence type="ECO:0000313" key="5">
    <source>
        <dbReference type="Proteomes" id="UP000470082"/>
    </source>
</evidence>
<feature type="coiled-coil region" evidence="1">
    <location>
        <begin position="453"/>
        <end position="568"/>
    </location>
</feature>
<dbReference type="Gene3D" id="1.10.287.950">
    <property type="entry name" value="Methyl-accepting chemotaxis protein"/>
    <property type="match status" value="1"/>
</dbReference>
<organism evidence="4 5">
    <name type="scientific">Floccifex porci</name>
    <dbReference type="NCBI Taxonomy" id="2606629"/>
    <lineage>
        <taxon>Bacteria</taxon>
        <taxon>Bacillati</taxon>
        <taxon>Bacillota</taxon>
        <taxon>Erysipelotrichia</taxon>
        <taxon>Erysipelotrichales</taxon>
        <taxon>Erysipelotrichaceae</taxon>
        <taxon>Floccifex</taxon>
    </lineage>
</organism>
<feature type="region of interest" description="Disordered" evidence="2">
    <location>
        <begin position="741"/>
        <end position="765"/>
    </location>
</feature>
<evidence type="ECO:0000313" key="4">
    <source>
        <dbReference type="EMBL" id="MSS02154.1"/>
    </source>
</evidence>
<feature type="compositionally biased region" description="Polar residues" evidence="2">
    <location>
        <begin position="741"/>
        <end position="753"/>
    </location>
</feature>
<keyword evidence="1" id="KW-0175">Coiled coil</keyword>
<accession>A0A7X2N484</accession>
<dbReference type="AlphaFoldDB" id="A0A7X2N484"/>
<feature type="signal peptide" evidence="3">
    <location>
        <begin position="1"/>
        <end position="28"/>
    </location>
</feature>
<sequence>MKTKQTLRMIGSALLCTAVSTSFFPVYAQQDNPTEKTETVFTVLNPDGSIENTNVSSWIHDEDGIENISEELNLEDVENSKTNEAPEKNGNVYTWNVDGNDVYYQGTSHQPLPVSIQIQYFMDGKEYSQKELEGKDGHLKMVFTFENTQTETQNIGGKSIVVHPSYLLGGLLDLKTGVYTNVKCDQGKIINDGTNEMLAFVNIPGLRETLESAGLSKINDQLNITDQVIVEADVKDFHLESIMMGMTSDFDLDSQLGNISSLSDLSNGINELVNAQNELVEGSQSLYEGTSEIKEKSQPLTSSKNQIRSLADGFVVLDNGMQNLQQSIQQYTNGASAMNAGLDMLYAIPQGTSQIENAMDQGIVKGSYQLSQGLYQLNNSLQNMDTNEINKTLQYSIDEMNEMDHTLEKDIQVLKQLQEGLNQSASALEAMNGMQQQLTLLEQSILSKEGQNNQRIKENNEQISNMNEQINEIRQQMIQTVDQSIQILEESKADLQNTDSIDAKINELEAQKQRILQIQNLSALQTLETMEVEFEQLNTMLSQLNQSIASMSKNISQSLQAMQDLQKDIQQALDICTSLKTIVAGDSIQTLQLSLNQLKPSIEQLYNGSLQIYEGSKQLNEKLKELQESSQNGLDQLKQGMEQLTGNNDRLNQGAGQLKEATDLLAGQQEAFKQMANGLESLEEAFDALNEGAKALNEGQNQFKEQGIDVLKEKVDLTEEELNTLQQVMHSIQNLNETYKSFSGCPDSSQVSTRYVYRTKETSEK</sequence>
<gene>
    <name evidence="4" type="ORF">FYJ50_08650</name>
</gene>
<dbReference type="EMBL" id="VUMM01000022">
    <property type="protein sequence ID" value="MSS02154.1"/>
    <property type="molecule type" value="Genomic_DNA"/>
</dbReference>
<evidence type="ECO:0000256" key="2">
    <source>
        <dbReference type="SAM" id="MobiDB-lite"/>
    </source>
</evidence>
<comment type="caution">
    <text evidence="4">The sequence shown here is derived from an EMBL/GenBank/DDBJ whole genome shotgun (WGS) entry which is preliminary data.</text>
</comment>
<feature type="coiled-coil region" evidence="1">
    <location>
        <begin position="616"/>
        <end position="735"/>
    </location>
</feature>
<keyword evidence="3" id="KW-0732">Signal</keyword>
<evidence type="ECO:0000256" key="3">
    <source>
        <dbReference type="SAM" id="SignalP"/>
    </source>
</evidence>